<dbReference type="CDD" id="cd03801">
    <property type="entry name" value="GT4_PimA-like"/>
    <property type="match status" value="1"/>
</dbReference>
<keyword evidence="3" id="KW-0328">Glycosyltransferase</keyword>
<dbReference type="InterPro" id="IPR028098">
    <property type="entry name" value="Glyco_trans_4-like_N"/>
</dbReference>
<organism evidence="3 4">
    <name type="scientific">Saliniradius amylolyticus</name>
    <dbReference type="NCBI Taxonomy" id="2183582"/>
    <lineage>
        <taxon>Bacteria</taxon>
        <taxon>Pseudomonadati</taxon>
        <taxon>Pseudomonadota</taxon>
        <taxon>Gammaproteobacteria</taxon>
        <taxon>Alteromonadales</taxon>
        <taxon>Alteromonadaceae</taxon>
        <taxon>Saliniradius</taxon>
    </lineage>
</organism>
<proteinExistence type="predicted"/>
<gene>
    <name evidence="3" type="primary">epsF</name>
    <name evidence="3" type="ORF">HMF8227_01169</name>
</gene>
<dbReference type="SUPFAM" id="SSF53756">
    <property type="entry name" value="UDP-Glycosyltransferase/glycogen phosphorylase"/>
    <property type="match status" value="1"/>
</dbReference>
<dbReference type="EMBL" id="CP029347">
    <property type="protein sequence ID" value="AWL11650.1"/>
    <property type="molecule type" value="Genomic_DNA"/>
</dbReference>
<feature type="domain" description="Glycosyl transferase family 1" evidence="1">
    <location>
        <begin position="176"/>
        <end position="333"/>
    </location>
</feature>
<dbReference type="RefSeq" id="WP_162558507.1">
    <property type="nucleotide sequence ID" value="NZ_CP029347.1"/>
</dbReference>
<protein>
    <submittedName>
        <fullName evidence="3">N-acetyl-alpha-D-glucosaminyl L-malate synthase</fullName>
        <ecNumber evidence="3">2.4.-.-</ecNumber>
    </submittedName>
</protein>
<reference evidence="3 4" key="1">
    <citation type="submission" date="2018-05" db="EMBL/GenBank/DDBJ databases">
        <title>Salinimonas sp. HMF8227 Genome sequencing and assembly.</title>
        <authorList>
            <person name="Kang H."/>
            <person name="Kang J."/>
            <person name="Cha I."/>
            <person name="Kim H."/>
            <person name="Joh K."/>
        </authorList>
    </citation>
    <scope>NUCLEOTIDE SEQUENCE [LARGE SCALE GENOMIC DNA]</scope>
    <source>
        <strain evidence="3 4">HMF8227</strain>
    </source>
</reference>
<dbReference type="Proteomes" id="UP000245728">
    <property type="component" value="Chromosome"/>
</dbReference>
<dbReference type="Gene3D" id="3.40.50.2000">
    <property type="entry name" value="Glycogen Phosphorylase B"/>
    <property type="match status" value="2"/>
</dbReference>
<name>A0A2S2E322_9ALTE</name>
<dbReference type="GO" id="GO:1901135">
    <property type="term" value="P:carbohydrate derivative metabolic process"/>
    <property type="evidence" value="ECO:0007669"/>
    <property type="project" value="UniProtKB-ARBA"/>
</dbReference>
<dbReference type="KEGG" id="salh:HMF8227_01169"/>
<dbReference type="GO" id="GO:0016757">
    <property type="term" value="F:glycosyltransferase activity"/>
    <property type="evidence" value="ECO:0007669"/>
    <property type="project" value="UniProtKB-KW"/>
</dbReference>
<evidence type="ECO:0000313" key="4">
    <source>
        <dbReference type="Proteomes" id="UP000245728"/>
    </source>
</evidence>
<keyword evidence="3" id="KW-0808">Transferase</keyword>
<dbReference type="InterPro" id="IPR001296">
    <property type="entry name" value="Glyco_trans_1"/>
</dbReference>
<dbReference type="AlphaFoldDB" id="A0A2S2E322"/>
<dbReference type="EC" id="2.4.-.-" evidence="3"/>
<dbReference type="PANTHER" id="PTHR12526">
    <property type="entry name" value="GLYCOSYLTRANSFERASE"/>
    <property type="match status" value="1"/>
</dbReference>
<feature type="domain" description="Glycosyltransferase subfamily 4-like N-terminal" evidence="2">
    <location>
        <begin position="15"/>
        <end position="165"/>
    </location>
</feature>
<evidence type="ECO:0000259" key="2">
    <source>
        <dbReference type="Pfam" id="PF13439"/>
    </source>
</evidence>
<evidence type="ECO:0000259" key="1">
    <source>
        <dbReference type="Pfam" id="PF00534"/>
    </source>
</evidence>
<sequence length="357" mass="40390">MDAHHVVHVLSSLKVGGAERFVIDLSELQRQQEMSVSIASFGNPADPLVEVCGQHQLPVTHITGSLWGKYRRLYHLTRNNPILHVHSPAALRAMMPFLLTLGRHLRLVYTRHGAAPLAGKRWQRVHNLLRHRLHQITFVSEDGRNQFLSTYPWESRQCQVIENGIALPEISTPPQPQNPIRLGMVGRLVPIKHQIGLLQALETLSERRQQFTLDVFGDGPCRQELESFCQTHLSDMEVHFHGNVSDRHRIYDAMDVLVVTSQSEGLSIAMLEAMARQIPCIATAVGGNPRLVEDGHTGSLVDYDNPTQLASRLSGIQENPEQLVRWGIHAREWVARYFSIERTAACYQQIYQQGISR</sequence>
<accession>A0A2S2E322</accession>
<keyword evidence="4" id="KW-1185">Reference proteome</keyword>
<evidence type="ECO:0000313" key="3">
    <source>
        <dbReference type="EMBL" id="AWL11650.1"/>
    </source>
</evidence>
<dbReference type="Pfam" id="PF13439">
    <property type="entry name" value="Glyco_transf_4"/>
    <property type="match status" value="1"/>
</dbReference>
<dbReference type="PANTHER" id="PTHR12526:SF630">
    <property type="entry name" value="GLYCOSYLTRANSFERASE"/>
    <property type="match status" value="1"/>
</dbReference>
<dbReference type="Pfam" id="PF00534">
    <property type="entry name" value="Glycos_transf_1"/>
    <property type="match status" value="1"/>
</dbReference>